<dbReference type="AlphaFoldDB" id="A0A1S7LMH7"/>
<keyword evidence="2" id="KW-0812">Transmembrane</keyword>
<evidence type="ECO:0000313" key="3">
    <source>
        <dbReference type="EMBL" id="CRH08070.1"/>
    </source>
</evidence>
<feature type="transmembrane region" description="Helical" evidence="2">
    <location>
        <begin position="25"/>
        <end position="44"/>
    </location>
</feature>
<feature type="transmembrane region" description="Helical" evidence="2">
    <location>
        <begin position="451"/>
        <end position="474"/>
    </location>
</feature>
<name>A0A1S7LMH7_MAGMO</name>
<keyword evidence="2" id="KW-0472">Membrane</keyword>
<dbReference type="InterPro" id="IPR014345">
    <property type="entry name" value="XrtA_polysacc_chain"/>
</dbReference>
<feature type="coiled-coil region" evidence="1">
    <location>
        <begin position="176"/>
        <end position="412"/>
    </location>
</feature>
<dbReference type="GO" id="GO:0004713">
    <property type="term" value="F:protein tyrosine kinase activity"/>
    <property type="evidence" value="ECO:0007669"/>
    <property type="project" value="TreeGrafter"/>
</dbReference>
<dbReference type="PANTHER" id="PTHR32309">
    <property type="entry name" value="TYROSINE-PROTEIN KINASE"/>
    <property type="match status" value="1"/>
</dbReference>
<dbReference type="InterPro" id="IPR050445">
    <property type="entry name" value="Bact_polysacc_biosynth/exp"/>
</dbReference>
<reference evidence="3" key="1">
    <citation type="submission" date="2015-04" db="EMBL/GenBank/DDBJ databases">
        <authorList>
            <person name="Syromyatnikov M.Y."/>
            <person name="Popov V.N."/>
        </authorList>
    </citation>
    <scope>NUCLEOTIDE SEQUENCE</scope>
    <source>
        <strain evidence="3">MO-1</strain>
    </source>
</reference>
<organism evidence="3">
    <name type="scientific">Magnetococcus massalia (strain MO-1)</name>
    <dbReference type="NCBI Taxonomy" id="451514"/>
    <lineage>
        <taxon>Bacteria</taxon>
        <taxon>Pseudomonadati</taxon>
        <taxon>Pseudomonadota</taxon>
        <taxon>Magnetococcia</taxon>
        <taxon>Magnetococcales</taxon>
        <taxon>Magnetococcaceae</taxon>
        <taxon>Magnetococcus</taxon>
    </lineage>
</organism>
<keyword evidence="2" id="KW-1133">Transmembrane helix</keyword>
<dbReference type="NCBIfam" id="TIGR03007">
    <property type="entry name" value="pepcterm_ChnLen"/>
    <property type="match status" value="1"/>
</dbReference>
<accession>A0A1S7LMH7</accession>
<dbReference type="PANTHER" id="PTHR32309:SF31">
    <property type="entry name" value="CAPSULAR EXOPOLYSACCHARIDE FAMILY"/>
    <property type="match status" value="1"/>
</dbReference>
<sequence length="533" mass="61707">MQEFGVRELNYQMFTHLRGMWRHRWHFIVVAWFVCIVGWGSVFMMEDQYISRAKVVIQNPRGDLNPYLKKISKVRIDVTREARRILNGLMRAKNLERVARTTELWNGVTNQQSLEEVIADLRSQVTVMPSRNKKSYVIAHRYSDPEITKQVVDAMLKILMEHSIEGVKNKQISSAKQFFAEQVNEYEAKMAEAELALQNFKRQNPSVRPDAQGDYYSRLAEFKKRVEDEELKVKALEKERDALAQQLADRQRPRRIKKSSNPLVNPLMDEDLDRRIERLEEHIREMLDTHYLIGGEKRYLYDEAHPEIRALRNQMLDLQRQKQEAAEQLRNLNDQQMPDDLPPDPVTQQTLIDLRKVEVDLASGQTRLEEFRQQLYLLRNQETTIPAREAEFLRLKRNRDIYREQLENLLSNQGEAQFSGDVAEGLSKKVRIKIVSKPRLPYAPEGPNRPLFITVAMVGGLLAGLSMALFMSIMRPVFDSPNTLKKELGLPVLGTVSHVQESPIAGPIGARTMFVLGLLIMLLAYGIIMYVVS</sequence>
<dbReference type="EMBL" id="LO017727">
    <property type="protein sequence ID" value="CRH08070.1"/>
    <property type="molecule type" value="Genomic_DNA"/>
</dbReference>
<proteinExistence type="predicted"/>
<protein>
    <submittedName>
        <fullName evidence="3">Putative lipopolysaccharide biosynthesis</fullName>
    </submittedName>
</protein>
<keyword evidence="1" id="KW-0175">Coiled coil</keyword>
<dbReference type="GO" id="GO:0005886">
    <property type="term" value="C:plasma membrane"/>
    <property type="evidence" value="ECO:0007669"/>
    <property type="project" value="TreeGrafter"/>
</dbReference>
<evidence type="ECO:0000256" key="1">
    <source>
        <dbReference type="SAM" id="Coils"/>
    </source>
</evidence>
<feature type="transmembrane region" description="Helical" evidence="2">
    <location>
        <begin position="513"/>
        <end position="532"/>
    </location>
</feature>
<evidence type="ECO:0000256" key="2">
    <source>
        <dbReference type="SAM" id="Phobius"/>
    </source>
</evidence>
<gene>
    <name evidence="3" type="ORF">MAGMO_3942</name>
</gene>